<protein>
    <submittedName>
        <fullName evidence="1">Transketolase</fullName>
    </submittedName>
</protein>
<evidence type="ECO:0000313" key="1">
    <source>
        <dbReference type="EMBL" id="MPQ54962.1"/>
    </source>
</evidence>
<gene>
    <name evidence="1" type="ORF">GBB84_29475</name>
</gene>
<feature type="non-terminal residue" evidence="1">
    <location>
        <position position="27"/>
    </location>
</feature>
<dbReference type="Proteomes" id="UP000475079">
    <property type="component" value="Unassembled WGS sequence"/>
</dbReference>
<accession>A0A6L5EHK8</accession>
<name>A0A6L5EHK8_9ENTR</name>
<dbReference type="EMBL" id="WHIY01000250">
    <property type="protein sequence ID" value="MPQ54962.1"/>
    <property type="molecule type" value="Genomic_DNA"/>
</dbReference>
<reference evidence="1 2" key="1">
    <citation type="submission" date="2019-10" db="EMBL/GenBank/DDBJ databases">
        <title>Characterization of a new Citrobacter species.</title>
        <authorList>
            <person name="Goncalves Ribeiro T."/>
            <person name="Izdebski R."/>
            <person name="Urbanowicz P."/>
            <person name="Carmeli Y."/>
            <person name="Gniadkowski M."/>
            <person name="Peixe L."/>
        </authorList>
    </citation>
    <scope>NUCLEOTIDE SEQUENCE [LARGE SCALE GENOMIC DNA]</scope>
    <source>
        <strain evidence="1 2">NMI7905_11</strain>
    </source>
</reference>
<organism evidence="1 2">
    <name type="scientific">Citrobacter telavivensis</name>
    <dbReference type="NCBI Taxonomy" id="2653932"/>
    <lineage>
        <taxon>Bacteria</taxon>
        <taxon>Pseudomonadati</taxon>
        <taxon>Pseudomonadota</taxon>
        <taxon>Gammaproteobacteria</taxon>
        <taxon>Enterobacterales</taxon>
        <taxon>Enterobacteriaceae</taxon>
        <taxon>Citrobacter</taxon>
    </lineage>
</organism>
<dbReference type="AlphaFoldDB" id="A0A6L5EHK8"/>
<evidence type="ECO:0000313" key="2">
    <source>
        <dbReference type="Proteomes" id="UP000475079"/>
    </source>
</evidence>
<comment type="caution">
    <text evidence="1">The sequence shown here is derived from an EMBL/GenBank/DDBJ whole genome shotgun (WGS) entry which is preliminary data.</text>
</comment>
<proteinExistence type="predicted"/>
<keyword evidence="2" id="KW-1185">Reference proteome</keyword>
<sequence>MILSKNREDELRKFATNIRLNTLRTLN</sequence>